<dbReference type="InterPro" id="IPR027417">
    <property type="entry name" value="P-loop_NTPase"/>
</dbReference>
<evidence type="ECO:0000256" key="3">
    <source>
        <dbReference type="ARBA" id="ARBA00010044"/>
    </source>
</evidence>
<evidence type="ECO:0000256" key="6">
    <source>
        <dbReference type="ARBA" id="ARBA00022692"/>
    </source>
</evidence>
<dbReference type="PROSITE" id="PS00674">
    <property type="entry name" value="AAA"/>
    <property type="match status" value="1"/>
</dbReference>
<evidence type="ECO:0000256" key="13">
    <source>
        <dbReference type="ARBA" id="ARBA00023049"/>
    </source>
</evidence>
<protein>
    <recommendedName>
        <fullName evidence="17">AAA+ ATPase domain-containing protein</fullName>
    </recommendedName>
</protein>
<feature type="compositionally biased region" description="Basic and acidic residues" evidence="15">
    <location>
        <begin position="660"/>
        <end position="682"/>
    </location>
</feature>
<dbReference type="GO" id="GO:0006508">
    <property type="term" value="P:proteolysis"/>
    <property type="evidence" value="ECO:0007669"/>
    <property type="project" value="UniProtKB-KW"/>
</dbReference>
<reference evidence="18" key="1">
    <citation type="submission" date="2018-05" db="EMBL/GenBank/DDBJ databases">
        <authorList>
            <person name="Lanie J.A."/>
            <person name="Ng W.-L."/>
            <person name="Kazmierczak K.M."/>
            <person name="Andrzejewski T.M."/>
            <person name="Davidsen T.M."/>
            <person name="Wayne K.J."/>
            <person name="Tettelin H."/>
            <person name="Glass J.I."/>
            <person name="Rusch D."/>
            <person name="Podicherti R."/>
            <person name="Tsui H.-C.T."/>
            <person name="Winkler M.E."/>
        </authorList>
    </citation>
    <scope>NUCLEOTIDE SEQUENCE</scope>
</reference>
<evidence type="ECO:0000256" key="16">
    <source>
        <dbReference type="SAM" id="Phobius"/>
    </source>
</evidence>
<dbReference type="EMBL" id="UINC01000888">
    <property type="protein sequence ID" value="SUZ62798.1"/>
    <property type="molecule type" value="Genomic_DNA"/>
</dbReference>
<dbReference type="PANTHER" id="PTHR23076">
    <property type="entry name" value="METALLOPROTEASE M41 FTSH"/>
    <property type="match status" value="1"/>
</dbReference>
<keyword evidence="7" id="KW-0479">Metal-binding</keyword>
<dbReference type="AlphaFoldDB" id="A0A381P997"/>
<dbReference type="FunFam" id="1.10.8.60:FF:000001">
    <property type="entry name" value="ATP-dependent zinc metalloprotease FtsH"/>
    <property type="match status" value="1"/>
</dbReference>
<dbReference type="HAMAP" id="MF_01458">
    <property type="entry name" value="FtsH"/>
    <property type="match status" value="1"/>
</dbReference>
<dbReference type="InterPro" id="IPR003960">
    <property type="entry name" value="ATPase_AAA_CS"/>
</dbReference>
<dbReference type="GO" id="GO:0016887">
    <property type="term" value="F:ATP hydrolysis activity"/>
    <property type="evidence" value="ECO:0007669"/>
    <property type="project" value="InterPro"/>
</dbReference>
<feature type="compositionally biased region" description="Acidic residues" evidence="15">
    <location>
        <begin position="649"/>
        <end position="659"/>
    </location>
</feature>
<evidence type="ECO:0000256" key="11">
    <source>
        <dbReference type="ARBA" id="ARBA00022840"/>
    </source>
</evidence>
<evidence type="ECO:0000256" key="1">
    <source>
        <dbReference type="ARBA" id="ARBA00001947"/>
    </source>
</evidence>
<dbReference type="Pfam" id="PF00004">
    <property type="entry name" value="AAA"/>
    <property type="match status" value="1"/>
</dbReference>
<dbReference type="FunFam" id="3.40.50.300:FF:000001">
    <property type="entry name" value="ATP-dependent zinc metalloprotease FtsH"/>
    <property type="match status" value="1"/>
</dbReference>
<keyword evidence="6 16" id="KW-0812">Transmembrane</keyword>
<dbReference type="GO" id="GO:0008270">
    <property type="term" value="F:zinc ion binding"/>
    <property type="evidence" value="ECO:0007669"/>
    <property type="project" value="InterPro"/>
</dbReference>
<dbReference type="InterPro" id="IPR037219">
    <property type="entry name" value="Peptidase_M41-like"/>
</dbReference>
<dbReference type="GO" id="GO:0005886">
    <property type="term" value="C:plasma membrane"/>
    <property type="evidence" value="ECO:0007669"/>
    <property type="project" value="TreeGrafter"/>
</dbReference>
<evidence type="ECO:0000256" key="10">
    <source>
        <dbReference type="ARBA" id="ARBA00022833"/>
    </source>
</evidence>
<gene>
    <name evidence="18" type="ORF">METZ01_LOCUS15652</name>
</gene>
<keyword evidence="5" id="KW-0645">Protease</keyword>
<evidence type="ECO:0000256" key="8">
    <source>
        <dbReference type="ARBA" id="ARBA00022741"/>
    </source>
</evidence>
<organism evidence="18">
    <name type="scientific">marine metagenome</name>
    <dbReference type="NCBI Taxonomy" id="408172"/>
    <lineage>
        <taxon>unclassified sequences</taxon>
        <taxon>metagenomes</taxon>
        <taxon>ecological metagenomes</taxon>
    </lineage>
</organism>
<dbReference type="SUPFAM" id="SSF52540">
    <property type="entry name" value="P-loop containing nucleoside triphosphate hydrolases"/>
    <property type="match status" value="1"/>
</dbReference>
<keyword evidence="4" id="KW-1003">Cell membrane</keyword>
<keyword evidence="10" id="KW-0862">Zinc</keyword>
<comment type="subcellular location">
    <subcellularLocation>
        <location evidence="2">Membrane</location>
    </subcellularLocation>
</comment>
<keyword evidence="12 16" id="KW-1133">Transmembrane helix</keyword>
<evidence type="ECO:0000256" key="7">
    <source>
        <dbReference type="ARBA" id="ARBA00022723"/>
    </source>
</evidence>
<dbReference type="GO" id="GO:0005524">
    <property type="term" value="F:ATP binding"/>
    <property type="evidence" value="ECO:0007669"/>
    <property type="project" value="UniProtKB-KW"/>
</dbReference>
<feature type="transmembrane region" description="Helical" evidence="16">
    <location>
        <begin position="23"/>
        <end position="41"/>
    </location>
</feature>
<name>A0A381P997_9ZZZZ</name>
<evidence type="ECO:0000256" key="12">
    <source>
        <dbReference type="ARBA" id="ARBA00022989"/>
    </source>
</evidence>
<dbReference type="InterPro" id="IPR005936">
    <property type="entry name" value="FtsH"/>
</dbReference>
<keyword evidence="14 16" id="KW-0472">Membrane</keyword>
<feature type="domain" description="AAA+ ATPase" evidence="17">
    <location>
        <begin position="209"/>
        <end position="348"/>
    </location>
</feature>
<dbReference type="InterPro" id="IPR003593">
    <property type="entry name" value="AAA+_ATPase"/>
</dbReference>
<keyword evidence="9" id="KW-0378">Hydrolase</keyword>
<dbReference type="Gene3D" id="3.40.50.300">
    <property type="entry name" value="P-loop containing nucleotide triphosphate hydrolases"/>
    <property type="match status" value="1"/>
</dbReference>
<evidence type="ECO:0000256" key="15">
    <source>
        <dbReference type="SAM" id="MobiDB-lite"/>
    </source>
</evidence>
<dbReference type="GO" id="GO:0030163">
    <property type="term" value="P:protein catabolic process"/>
    <property type="evidence" value="ECO:0007669"/>
    <property type="project" value="TreeGrafter"/>
</dbReference>
<dbReference type="SMART" id="SM00382">
    <property type="entry name" value="AAA"/>
    <property type="match status" value="1"/>
</dbReference>
<dbReference type="GO" id="GO:0004176">
    <property type="term" value="F:ATP-dependent peptidase activity"/>
    <property type="evidence" value="ECO:0007669"/>
    <property type="project" value="InterPro"/>
</dbReference>
<evidence type="ECO:0000313" key="18">
    <source>
        <dbReference type="EMBL" id="SUZ62798.1"/>
    </source>
</evidence>
<dbReference type="FunFam" id="1.20.58.760:FF:000001">
    <property type="entry name" value="ATP-dependent zinc metalloprotease FtsH"/>
    <property type="match status" value="1"/>
</dbReference>
<dbReference type="PANTHER" id="PTHR23076:SF97">
    <property type="entry name" value="ATP-DEPENDENT ZINC METALLOPROTEASE YME1L1"/>
    <property type="match status" value="1"/>
</dbReference>
<dbReference type="InterPro" id="IPR003959">
    <property type="entry name" value="ATPase_AAA_core"/>
</dbReference>
<dbReference type="Pfam" id="PF17862">
    <property type="entry name" value="AAA_lid_3"/>
    <property type="match status" value="1"/>
</dbReference>
<dbReference type="InterPro" id="IPR000642">
    <property type="entry name" value="Peptidase_M41"/>
</dbReference>
<dbReference type="InterPro" id="IPR011546">
    <property type="entry name" value="Pept_M41_FtsH_extracell"/>
</dbReference>
<comment type="cofactor">
    <cofactor evidence="1">
        <name>Zn(2+)</name>
        <dbReference type="ChEBI" id="CHEBI:29105"/>
    </cofactor>
</comment>
<dbReference type="InterPro" id="IPR041569">
    <property type="entry name" value="AAA_lid_3"/>
</dbReference>
<evidence type="ECO:0000256" key="2">
    <source>
        <dbReference type="ARBA" id="ARBA00004370"/>
    </source>
</evidence>
<evidence type="ECO:0000256" key="5">
    <source>
        <dbReference type="ARBA" id="ARBA00022670"/>
    </source>
</evidence>
<feature type="transmembrane region" description="Helical" evidence="16">
    <location>
        <begin position="128"/>
        <end position="146"/>
    </location>
</feature>
<proteinExistence type="inferred from homology"/>
<comment type="similarity">
    <text evidence="3">In the C-terminal section; belongs to the peptidase M41 family.</text>
</comment>
<evidence type="ECO:0000256" key="14">
    <source>
        <dbReference type="ARBA" id="ARBA00023136"/>
    </source>
</evidence>
<feature type="compositionally biased region" description="Basic and acidic residues" evidence="15">
    <location>
        <begin position="633"/>
        <end position="645"/>
    </location>
</feature>
<keyword evidence="13" id="KW-0482">Metalloprotease</keyword>
<keyword evidence="11" id="KW-0067">ATP-binding</keyword>
<dbReference type="Gene3D" id="1.10.8.60">
    <property type="match status" value="1"/>
</dbReference>
<dbReference type="NCBIfam" id="TIGR01241">
    <property type="entry name" value="FtsH_fam"/>
    <property type="match status" value="1"/>
</dbReference>
<keyword evidence="8" id="KW-0547">Nucleotide-binding</keyword>
<dbReference type="CDD" id="cd19501">
    <property type="entry name" value="RecA-like_FtsH"/>
    <property type="match status" value="1"/>
</dbReference>
<evidence type="ECO:0000259" key="17">
    <source>
        <dbReference type="SMART" id="SM00382"/>
    </source>
</evidence>
<dbReference type="Gene3D" id="3.30.720.210">
    <property type="match status" value="1"/>
</dbReference>
<evidence type="ECO:0000256" key="4">
    <source>
        <dbReference type="ARBA" id="ARBA00022475"/>
    </source>
</evidence>
<dbReference type="Pfam" id="PF06480">
    <property type="entry name" value="FtsH_ext"/>
    <property type="match status" value="1"/>
</dbReference>
<feature type="region of interest" description="Disordered" evidence="15">
    <location>
        <begin position="619"/>
        <end position="732"/>
    </location>
</feature>
<dbReference type="Pfam" id="PF01434">
    <property type="entry name" value="Peptidase_M41"/>
    <property type="match status" value="1"/>
</dbReference>
<dbReference type="SUPFAM" id="SSF140990">
    <property type="entry name" value="FtsH protease domain-like"/>
    <property type="match status" value="1"/>
</dbReference>
<evidence type="ECO:0000256" key="9">
    <source>
        <dbReference type="ARBA" id="ARBA00022801"/>
    </source>
</evidence>
<dbReference type="Gene3D" id="1.20.58.760">
    <property type="entry name" value="Peptidase M41"/>
    <property type="match status" value="1"/>
</dbReference>
<sequence length="732" mass="79683">MAEQDPLRPPDDGSKMTRVSRTAAFWLLFVLMVVLLVQLTTGQEEAAIEFTYTEFRTQLDADNILEVTVVASQLIEGELRAPHIEEGREFQNFETMLPGEITEELLTDLVQHNVVISGDLDTGGWGSVLVQALPWVLFIAFWIWILRTFQGGGNRAFQFGRSKAKMISPEAPKVTFADIAGADEAKHELEEVIEFLKDPQRFSRLGGRLPKGVLLVGPPGTGKTLLARAVAGEAARPFFQMSGSDFVEMFVGVGASRVRDLFEQGKAQAPCIIFIDEIDAVGRHRGAGLGGGHDEREQTLNALLVEMDGFETNEGVILLAATNRPDVLDPALQRPGRFDRQVIVDFPDVRGREGILRVHAKKLPLAGNVDLKVVAKGTPGLSGADLANICNEAALLAARDDSDKVSMYHFEAAKDKVMLGAERRSLVLTDSERRLTAYHEAGHAVIALRLPGLDPLHKVTIIPRGQALGLTASLPQEDRHSYTKEWLEGQLCMLFGGRVAEELVFGPDKITTGAGNDIERATAMARQMVTRFGMSDVIGLMAIGQADQEVFLGRELVQRREVSEHTAQQVDQEIKRVLDEAEEGARRMVTEHGDLLERIAQALLDRESLDSVEIGLLDADEELPPPAANGSGEADRGSAEVEKGPTDGGDVEVEADGTDTESKGLKELEDPKDLYAPRRDAASEDEADVQTEVPTAMKAGNESSGDEETSSGTMHIPAVQLRAEDPEADPSN</sequence>
<dbReference type="GO" id="GO:0004222">
    <property type="term" value="F:metalloendopeptidase activity"/>
    <property type="evidence" value="ECO:0007669"/>
    <property type="project" value="InterPro"/>
</dbReference>
<accession>A0A381P997</accession>